<dbReference type="InParanoid" id="A0A316YS82"/>
<evidence type="ECO:0000256" key="2">
    <source>
        <dbReference type="SAM" id="Phobius"/>
    </source>
</evidence>
<dbReference type="GeneID" id="37045874"/>
<evidence type="ECO:0000256" key="1">
    <source>
        <dbReference type="SAM" id="MobiDB-lite"/>
    </source>
</evidence>
<dbReference type="AlphaFoldDB" id="A0A316YS82"/>
<organism evidence="3 4">
    <name type="scientific">Acaromyces ingoldii</name>
    <dbReference type="NCBI Taxonomy" id="215250"/>
    <lineage>
        <taxon>Eukaryota</taxon>
        <taxon>Fungi</taxon>
        <taxon>Dikarya</taxon>
        <taxon>Basidiomycota</taxon>
        <taxon>Ustilaginomycotina</taxon>
        <taxon>Exobasidiomycetes</taxon>
        <taxon>Exobasidiales</taxon>
        <taxon>Cryptobasidiaceae</taxon>
        <taxon>Acaromyces</taxon>
    </lineage>
</organism>
<evidence type="ECO:0000313" key="3">
    <source>
        <dbReference type="EMBL" id="PWN92091.1"/>
    </source>
</evidence>
<accession>A0A316YS82</accession>
<keyword evidence="4" id="KW-1185">Reference proteome</keyword>
<feature type="transmembrane region" description="Helical" evidence="2">
    <location>
        <begin position="412"/>
        <end position="432"/>
    </location>
</feature>
<dbReference type="Proteomes" id="UP000245768">
    <property type="component" value="Unassembled WGS sequence"/>
</dbReference>
<feature type="transmembrane region" description="Helical" evidence="2">
    <location>
        <begin position="71"/>
        <end position="96"/>
    </location>
</feature>
<gene>
    <name evidence="3" type="ORF">FA10DRAFT_284990</name>
</gene>
<keyword evidence="2" id="KW-1133">Transmembrane helix</keyword>
<evidence type="ECO:0000313" key="4">
    <source>
        <dbReference type="Proteomes" id="UP000245768"/>
    </source>
</evidence>
<feature type="transmembrane region" description="Helical" evidence="2">
    <location>
        <begin position="117"/>
        <end position="150"/>
    </location>
</feature>
<feature type="compositionally biased region" description="Low complexity" evidence="1">
    <location>
        <begin position="491"/>
        <end position="507"/>
    </location>
</feature>
<proteinExistence type="predicted"/>
<dbReference type="EMBL" id="KZ819635">
    <property type="protein sequence ID" value="PWN92091.1"/>
    <property type="molecule type" value="Genomic_DNA"/>
</dbReference>
<keyword evidence="2" id="KW-0812">Transmembrane</keyword>
<sequence length="544" mass="59097">MTSATTELASMPSLGFNLGEEDHIHISDQESVLQPHAAKSAISVPKERPELISLETEKLAGQESLVVRKTYIWEVIIVIVSSLLAASMAGLGLYSIKLPLVMFSMDDEHGVTVYRGVFAFAAAFAGWLISCGFACGIAAVVGRFCIYRGIQGHRWLVLPDTLRGRPTPESGWALFAVGLCVVTVYGVSHSASNVVLIPYQTYFNVTSVQTFSVAARHNVTGADLAAVETLTSFQGKVFHTLNGVSPSDLRSIPLPGSEGKPLLLNTYLIVNWPSVRVDCRSPNVTCQTATQDCNATLAWDYAVAHYASNASLVVGRKSGIRDHEEYKVPLASLNLSASAVALQLECNLSSSPPFFLETLISIAAFQNAGTIDRMPDRQVVVNDWRDAASKEPGQVLEKIIMWAIFVRESQKWYCVSLAVVAVLNLLLGLAVVRRPMLDVSSGASIARSAMRSPHLHEVVLSKKEEEESTWTGKLLTAVSRRPNRAAPWNPSERSGSGDESSLSLASSNTVGDQAQQRFRWKMGPDGLPRFMPPSRPPSPEMGQK</sequence>
<feature type="compositionally biased region" description="Pro residues" evidence="1">
    <location>
        <begin position="530"/>
        <end position="544"/>
    </location>
</feature>
<reference evidence="3 4" key="1">
    <citation type="journal article" date="2018" name="Mol. Biol. Evol.">
        <title>Broad Genomic Sampling Reveals a Smut Pathogenic Ancestry of the Fungal Clade Ustilaginomycotina.</title>
        <authorList>
            <person name="Kijpornyongpan T."/>
            <person name="Mondo S.J."/>
            <person name="Barry K."/>
            <person name="Sandor L."/>
            <person name="Lee J."/>
            <person name="Lipzen A."/>
            <person name="Pangilinan J."/>
            <person name="LaButti K."/>
            <person name="Hainaut M."/>
            <person name="Henrissat B."/>
            <person name="Grigoriev I.V."/>
            <person name="Spatafora J.W."/>
            <person name="Aime M.C."/>
        </authorList>
    </citation>
    <scope>NUCLEOTIDE SEQUENCE [LARGE SCALE GENOMIC DNA]</scope>
    <source>
        <strain evidence="3 4">MCA 4198</strain>
    </source>
</reference>
<feature type="region of interest" description="Disordered" evidence="1">
    <location>
        <begin position="481"/>
        <end position="544"/>
    </location>
</feature>
<name>A0A316YS82_9BASI</name>
<dbReference type="RefSeq" id="XP_025379289.1">
    <property type="nucleotide sequence ID" value="XM_025523958.1"/>
</dbReference>
<protein>
    <submittedName>
        <fullName evidence="3">Uncharacterized protein</fullName>
    </submittedName>
</protein>
<keyword evidence="2" id="KW-0472">Membrane</keyword>